<dbReference type="InterPro" id="IPR029058">
    <property type="entry name" value="AB_hydrolase_fold"/>
</dbReference>
<dbReference type="InterPro" id="IPR050775">
    <property type="entry name" value="FAD-binding_Monooxygenases"/>
</dbReference>
<dbReference type="PANTHER" id="PTHR43098:SF3">
    <property type="entry name" value="L-ORNITHINE N(5)-MONOOXYGENASE-RELATED"/>
    <property type="match status" value="1"/>
</dbReference>
<organism evidence="10 11">
    <name type="scientific">Bradyrhizobium japonicum</name>
    <dbReference type="NCBI Taxonomy" id="375"/>
    <lineage>
        <taxon>Bacteria</taxon>
        <taxon>Pseudomonadati</taxon>
        <taxon>Pseudomonadota</taxon>
        <taxon>Alphaproteobacteria</taxon>
        <taxon>Hyphomicrobiales</taxon>
        <taxon>Nitrobacteraceae</taxon>
        <taxon>Bradyrhizobium</taxon>
    </lineage>
</organism>
<comment type="caution">
    <text evidence="10">The sequence shown here is derived from an EMBL/GenBank/DDBJ whole genome shotgun (WGS) entry which is preliminary data.</text>
</comment>
<evidence type="ECO:0000256" key="7">
    <source>
        <dbReference type="ARBA" id="ARBA00023033"/>
    </source>
</evidence>
<evidence type="ECO:0000313" key="11">
    <source>
        <dbReference type="Proteomes" id="UP000030377"/>
    </source>
</evidence>
<evidence type="ECO:0000256" key="2">
    <source>
        <dbReference type="ARBA" id="ARBA00010139"/>
    </source>
</evidence>
<dbReference type="Gene3D" id="3.40.50.1820">
    <property type="entry name" value="alpha/beta hydrolase"/>
    <property type="match status" value="1"/>
</dbReference>
<proteinExistence type="inferred from homology"/>
<evidence type="ECO:0000256" key="3">
    <source>
        <dbReference type="ARBA" id="ARBA00022630"/>
    </source>
</evidence>
<dbReference type="SUPFAM" id="SSF51905">
    <property type="entry name" value="FAD/NAD(P)-binding domain"/>
    <property type="match status" value="3"/>
</dbReference>
<evidence type="ECO:0000256" key="5">
    <source>
        <dbReference type="ARBA" id="ARBA00022857"/>
    </source>
</evidence>
<evidence type="ECO:0000256" key="8">
    <source>
        <dbReference type="SAM" id="MobiDB-lite"/>
    </source>
</evidence>
<dbReference type="PANTHER" id="PTHR43098">
    <property type="entry name" value="L-ORNITHINE N(5)-MONOOXYGENASE-RELATED"/>
    <property type="match status" value="1"/>
</dbReference>
<keyword evidence="7 10" id="KW-0503">Monooxygenase</keyword>
<keyword evidence="6" id="KW-0560">Oxidoreductase</keyword>
<dbReference type="GO" id="GO:0016787">
    <property type="term" value="F:hydrolase activity"/>
    <property type="evidence" value="ECO:0007669"/>
    <property type="project" value="InterPro"/>
</dbReference>
<dbReference type="STRING" id="375.BKD09_RS13980"/>
<dbReference type="EMBL" id="JRPN01000001">
    <property type="protein sequence ID" value="KGT81638.1"/>
    <property type="molecule type" value="Genomic_DNA"/>
</dbReference>
<dbReference type="eggNOG" id="COG0657">
    <property type="taxonomic scope" value="Bacteria"/>
</dbReference>
<keyword evidence="4" id="KW-0274">FAD</keyword>
<evidence type="ECO:0000256" key="4">
    <source>
        <dbReference type="ARBA" id="ARBA00022827"/>
    </source>
</evidence>
<dbReference type="InterPro" id="IPR036188">
    <property type="entry name" value="FAD/NAD-bd_sf"/>
</dbReference>
<evidence type="ECO:0000256" key="1">
    <source>
        <dbReference type="ARBA" id="ARBA00001974"/>
    </source>
</evidence>
<accession>A0A0A3Z6Y0</accession>
<feature type="domain" description="Alpha/beta hydrolase fold-3" evidence="9">
    <location>
        <begin position="640"/>
        <end position="842"/>
    </location>
</feature>
<sequence>MPDAMVAARESKAASGTAQQVDVAVVGAGFAGLYLLHRLRKSGLTAVALEEAGDVGGTWYWNRYPGARCDIQTIDYSYTFDPELENAWTWSEKYATQPEILRYLGFVADRYDLRRDIRFNTKVTEAKWDEATERWQLTTSSGTPVSCRHYIMATGCLSAPKPPEIDGVKDFEGKVYFTGRWPHDGVDLAGKRVAVIGTGSSAIQSIPLIAEQAAHLTVFQRTPNFALPAHNGPSPSDRMDLFQSDRAAYRAQARQSMTGVPYPQQTVVSWQLSDAERRERFERAWAAGDLVHILTQLWADQAVDVEGNKIVQDLIREKIRAAVNDPETAAALTPHDHPFGAKRPCLDTNYYATYNRPNVTLVNLREEPIKAITASGITTAKRSVDVDVIVFATGFDAMTGAIRAVHPITGRGGKSLTDVWAQGPQTYLGLTVEGFPNFFMITGPGSPSVLSNMAVSIEQHVDWVVDRIAALREAGFTTIEPTETAQAGWGRHMTDCSMVTLHRLANTWYTGANVPGKVQGLMPYTGGVGPYRSICDEVTARGMLGFKLTGPNGAAQCNDGEVVSLQPDVRLVLNLLASLNLPPIESMGALGARAFVNEFNKGRPAGRPIGDIVDGTLPGADGPLPYRIYKPATPGPHPVVVYFHGGGWVLGDEQSDEPLCRDLVRRTGMMFVSVGYRHAPEHRFPTAADDGYAATRWIAEHATELGGRPGPVLVAGWSAGGNIAAVTCQLARDRGGPQIAGQLLVCPVTDCTFDRPSYNDNATGYFLTRSLMYWFWDLYCSPADRTDPRVSPLRGNVAGLPPALVVTCEFDPLRDEGIAYAEAMAAAGVPVEQLRARGHFHSSFAMVDVVITGVAGRVQMAAALRRFAGLPPEVSRGDEDSHDHSSPGHRIAAAAS</sequence>
<reference evidence="10 11" key="1">
    <citation type="submission" date="2014-09" db="EMBL/GenBank/DDBJ databases">
        <title>Draft genome of Bradyrhizobium japonicum Is-34.</title>
        <authorList>
            <person name="Tsurumaru H."/>
            <person name="Yamakawa T."/>
            <person name="Hashimoto S."/>
            <person name="Okizaki K."/>
            <person name="Kanesaki Y."/>
            <person name="Yoshikawa H."/>
            <person name="Yajima S."/>
        </authorList>
    </citation>
    <scope>NUCLEOTIDE SEQUENCE [LARGE SCALE GENOMIC DNA]</scope>
    <source>
        <strain evidence="10 11">Is-34</strain>
    </source>
</reference>
<dbReference type="AlphaFoldDB" id="A0A0A3Z6Y0"/>
<dbReference type="Proteomes" id="UP000030377">
    <property type="component" value="Unassembled WGS sequence"/>
</dbReference>
<comment type="cofactor">
    <cofactor evidence="1">
        <name>FAD</name>
        <dbReference type="ChEBI" id="CHEBI:57692"/>
    </cofactor>
</comment>
<protein>
    <submittedName>
        <fullName evidence="10">Steroid monooxygenase</fullName>
    </submittedName>
</protein>
<evidence type="ECO:0000259" key="9">
    <source>
        <dbReference type="Pfam" id="PF07859"/>
    </source>
</evidence>
<dbReference type="Gene3D" id="3.50.50.60">
    <property type="entry name" value="FAD/NAD(P)-binding domain"/>
    <property type="match status" value="2"/>
</dbReference>
<keyword evidence="3" id="KW-0285">Flavoprotein</keyword>
<evidence type="ECO:0000313" key="10">
    <source>
        <dbReference type="EMBL" id="KGT81638.1"/>
    </source>
</evidence>
<dbReference type="InterPro" id="IPR013094">
    <property type="entry name" value="AB_hydrolase_3"/>
</dbReference>
<keyword evidence="5" id="KW-0521">NADP</keyword>
<comment type="similarity">
    <text evidence="2">Belongs to the FAD-binding monooxygenase family.</text>
</comment>
<dbReference type="Pfam" id="PF07859">
    <property type="entry name" value="Abhydrolase_3"/>
    <property type="match status" value="1"/>
</dbReference>
<evidence type="ECO:0000256" key="6">
    <source>
        <dbReference type="ARBA" id="ARBA00023002"/>
    </source>
</evidence>
<feature type="region of interest" description="Disordered" evidence="8">
    <location>
        <begin position="873"/>
        <end position="896"/>
    </location>
</feature>
<feature type="compositionally biased region" description="Basic and acidic residues" evidence="8">
    <location>
        <begin position="875"/>
        <end position="886"/>
    </location>
</feature>
<dbReference type="RefSeq" id="WP_028156485.1">
    <property type="nucleotide sequence ID" value="NZ_JANUDC010000001.1"/>
</dbReference>
<dbReference type="Pfam" id="PF13738">
    <property type="entry name" value="Pyr_redox_3"/>
    <property type="match status" value="1"/>
</dbReference>
<dbReference type="SUPFAM" id="SSF53474">
    <property type="entry name" value="alpha/beta-Hydrolases"/>
    <property type="match status" value="1"/>
</dbReference>
<gene>
    <name evidence="10" type="ORF">MA20_02535</name>
</gene>
<name>A0A0A3Z6Y0_BRAJP</name>
<dbReference type="eggNOG" id="COG2072">
    <property type="taxonomic scope" value="Bacteria"/>
</dbReference>
<dbReference type="GO" id="GO:0004497">
    <property type="term" value="F:monooxygenase activity"/>
    <property type="evidence" value="ECO:0007669"/>
    <property type="project" value="UniProtKB-KW"/>
</dbReference>